<dbReference type="InterPro" id="IPR020843">
    <property type="entry name" value="ER"/>
</dbReference>
<feature type="region of interest" description="C-terminal hotdog fold" evidence="4">
    <location>
        <begin position="350"/>
        <end position="516"/>
    </location>
</feature>
<dbReference type="Pfam" id="PF00698">
    <property type="entry name" value="Acyl_transf_1"/>
    <property type="match status" value="1"/>
</dbReference>
<dbReference type="GO" id="GO:0016740">
    <property type="term" value="F:transferase activity"/>
    <property type="evidence" value="ECO:0007669"/>
    <property type="project" value="UniProtKB-KW"/>
</dbReference>
<dbReference type="SMART" id="SM00826">
    <property type="entry name" value="PKS_DH"/>
    <property type="match status" value="1"/>
</dbReference>
<dbReference type="Gene3D" id="3.40.366.10">
    <property type="entry name" value="Malonyl-Coenzyme A Acyl Carrier Protein, domain 2"/>
    <property type="match status" value="1"/>
</dbReference>
<protein>
    <recommendedName>
        <fullName evidence="5">PKS/mFAS DH domain-containing protein</fullName>
    </recommendedName>
</protein>
<dbReference type="GO" id="GO:0016491">
    <property type="term" value="F:oxidoreductase activity"/>
    <property type="evidence" value="ECO:0007669"/>
    <property type="project" value="InterPro"/>
</dbReference>
<dbReference type="VEuPathDB" id="FungiDB:AFLA_011287"/>
<keyword evidence="2" id="KW-0521">NADP</keyword>
<gene>
    <name evidence="6" type="ORF">BDV35DRAFT_377335</name>
</gene>
<sequence length="818" mass="89624">MLTKVIGHGFDIDDATVEMCRALRGNDWEESVERRPSSVTVSGDVDAISELEAVLNEKSIFHRHLKLDVAYHSNHMKNVVEAYFKAIKTIKPATTAIAIFFSSVTGGIAAPADLGPAYWVQNLTSTVLFTNALGKMCADGESRPNMLIELGPHSALKGPIRDTLKGIGPPTAKIAYTPTVVRNSEPSHSLLDAAGAADGKRDDILGTMALFSNNLEPTWRNIVRLDDVPWLREQRIQEAAERRAEQHEAIFSRFEFRELKVGAALVLTNDVDTEAVITLRPYTEGTRGNSYIWDEFRICSWNTKRAWTEHCTGHVRVRINGKQQTLVSNVAETGLKHMSIQTKKVMTAATYRIDTQNMYRVLSGVGAGYGPCFQGLENYFSNPHHSRADLYLRDTKKVMYKDRGRMELEALYMPTMIRSLIISANLSTIPGDFVKAWCVGGPSLSTPQPTKFDLWATSQDSTEVLINMEGLILTPMKDPNADSGGDVAELCYKIEWQPLDDDKAIAEEERQEPIDYINAGGGGGHVNGNGIVDSVNGIHTKDLLIMQYGTPDGSAKRLSEAISTETTNWKPSIYPLGEIGSCSKHVVVLQTGITSLTLLNASHLLRVYHLDSPDAQMIVGLTRSLRSEGFGRIATLGLEAKDIEKPTPAILAAMDALWPVDGERSCKELGFRACGSDLVVPRVTNDTVANAFVHKETHEKTISVQPFYQSGRRFKLEIASPGSLDTLYFADDNVGMLGDDEIEIEVKATGLNFKDIVVAMCQLAQPWLGIECSGVVSSVGKNVSSFTVGQRVVALPEGAFSTYALSRATSAAPIPENI</sequence>
<dbReference type="InterPro" id="IPR016035">
    <property type="entry name" value="Acyl_Trfase/lysoPLipase"/>
</dbReference>
<dbReference type="InterPro" id="IPR011032">
    <property type="entry name" value="GroES-like_sf"/>
</dbReference>
<dbReference type="PANTHER" id="PTHR45681:SF6">
    <property type="entry name" value="POLYKETIDE SYNTHASE 37"/>
    <property type="match status" value="1"/>
</dbReference>
<evidence type="ECO:0000313" key="6">
    <source>
        <dbReference type="EMBL" id="KAB8250611.1"/>
    </source>
</evidence>
<evidence type="ECO:0000256" key="2">
    <source>
        <dbReference type="ARBA" id="ARBA00022857"/>
    </source>
</evidence>
<dbReference type="PANTHER" id="PTHR45681">
    <property type="entry name" value="POLYKETIDE SYNTHASE 44-RELATED"/>
    <property type="match status" value="1"/>
</dbReference>
<dbReference type="VEuPathDB" id="FungiDB:AFLA_011286"/>
<evidence type="ECO:0000256" key="1">
    <source>
        <dbReference type="ARBA" id="ARBA00022679"/>
    </source>
</evidence>
<dbReference type="PROSITE" id="PS52019">
    <property type="entry name" value="PKS_MFAS_DH"/>
    <property type="match status" value="1"/>
</dbReference>
<dbReference type="EMBL" id="ML734564">
    <property type="protein sequence ID" value="KAB8250611.1"/>
    <property type="molecule type" value="Genomic_DNA"/>
</dbReference>
<dbReference type="Gene3D" id="3.90.180.10">
    <property type="entry name" value="Medium-chain alcohol dehydrogenases, catalytic domain"/>
    <property type="match status" value="1"/>
</dbReference>
<dbReference type="InterPro" id="IPR001227">
    <property type="entry name" value="Ac_transferase_dom_sf"/>
</dbReference>
<dbReference type="InterPro" id="IPR049900">
    <property type="entry name" value="PKS_mFAS_DH"/>
</dbReference>
<dbReference type="SUPFAM" id="SSF52151">
    <property type="entry name" value="FabD/lysophospholipase-like"/>
    <property type="match status" value="1"/>
</dbReference>
<accession>A0A5N6H7U4</accession>
<dbReference type="InterPro" id="IPR014043">
    <property type="entry name" value="Acyl_transferase_dom"/>
</dbReference>
<feature type="domain" description="PKS/mFAS DH" evidence="5">
    <location>
        <begin position="202"/>
        <end position="516"/>
    </location>
</feature>
<keyword evidence="3" id="KW-0511">Multifunctional enzyme</keyword>
<dbReference type="InterPro" id="IPR020807">
    <property type="entry name" value="PKS_DH"/>
</dbReference>
<dbReference type="AlphaFoldDB" id="A0A5N6H7U4"/>
<dbReference type="SMART" id="SM00827">
    <property type="entry name" value="PKS_AT"/>
    <property type="match status" value="1"/>
</dbReference>
<proteinExistence type="predicted"/>
<dbReference type="Pfam" id="PF08240">
    <property type="entry name" value="ADH_N"/>
    <property type="match status" value="1"/>
</dbReference>
<evidence type="ECO:0000256" key="4">
    <source>
        <dbReference type="PROSITE-ProRule" id="PRU01363"/>
    </source>
</evidence>
<dbReference type="InterPro" id="IPR050444">
    <property type="entry name" value="Polyketide_Synthase"/>
</dbReference>
<dbReference type="SUPFAM" id="SSF50129">
    <property type="entry name" value="GroES-like"/>
    <property type="match status" value="1"/>
</dbReference>
<name>A0A5N6H7U4_ASPFL</name>
<dbReference type="VEuPathDB" id="FungiDB:F9C07_2183581"/>
<dbReference type="InterPro" id="IPR013154">
    <property type="entry name" value="ADH-like_N"/>
</dbReference>
<evidence type="ECO:0000256" key="3">
    <source>
        <dbReference type="ARBA" id="ARBA00023268"/>
    </source>
</evidence>
<dbReference type="GO" id="GO:0044550">
    <property type="term" value="P:secondary metabolite biosynthetic process"/>
    <property type="evidence" value="ECO:0007669"/>
    <property type="project" value="UniProtKB-ARBA"/>
</dbReference>
<organism evidence="6">
    <name type="scientific">Aspergillus flavus</name>
    <dbReference type="NCBI Taxonomy" id="5059"/>
    <lineage>
        <taxon>Eukaryota</taxon>
        <taxon>Fungi</taxon>
        <taxon>Dikarya</taxon>
        <taxon>Ascomycota</taxon>
        <taxon>Pezizomycotina</taxon>
        <taxon>Eurotiomycetes</taxon>
        <taxon>Eurotiomycetidae</taxon>
        <taxon>Eurotiales</taxon>
        <taxon>Aspergillaceae</taxon>
        <taxon>Aspergillus</taxon>
        <taxon>Aspergillus subgen. Circumdati</taxon>
    </lineage>
</organism>
<dbReference type="InterPro" id="IPR042104">
    <property type="entry name" value="PKS_dehydratase_sf"/>
</dbReference>
<comment type="caution">
    <text evidence="4">Lacks conserved residue(s) required for the propagation of feature annotation.</text>
</comment>
<dbReference type="SMART" id="SM00829">
    <property type="entry name" value="PKS_ER"/>
    <property type="match status" value="1"/>
</dbReference>
<feature type="region of interest" description="N-terminal hotdog fold" evidence="4">
    <location>
        <begin position="202"/>
        <end position="322"/>
    </location>
</feature>
<dbReference type="Gene3D" id="3.10.129.110">
    <property type="entry name" value="Polyketide synthase dehydratase"/>
    <property type="match status" value="1"/>
</dbReference>
<evidence type="ECO:0000259" key="5">
    <source>
        <dbReference type="PROSITE" id="PS52019"/>
    </source>
</evidence>
<dbReference type="Proteomes" id="UP000325434">
    <property type="component" value="Unassembled WGS sequence"/>
</dbReference>
<keyword evidence="1" id="KW-0808">Transferase</keyword>
<reference evidence="6" key="1">
    <citation type="submission" date="2019-04" db="EMBL/GenBank/DDBJ databases">
        <title>Friends and foes A comparative genomics study of 23 Aspergillus species from section Flavi.</title>
        <authorList>
            <consortium name="DOE Joint Genome Institute"/>
            <person name="Kjaerbolling I."/>
            <person name="Vesth T."/>
            <person name="Frisvad J.C."/>
            <person name="Nybo J.L."/>
            <person name="Theobald S."/>
            <person name="Kildgaard S."/>
            <person name="Isbrandt T."/>
            <person name="Kuo A."/>
            <person name="Sato A."/>
            <person name="Lyhne E.K."/>
            <person name="Kogle M.E."/>
            <person name="Wiebenga A."/>
            <person name="Kun R.S."/>
            <person name="Lubbers R.J."/>
            <person name="Makela M.R."/>
            <person name="Barry K."/>
            <person name="Chovatia M."/>
            <person name="Clum A."/>
            <person name="Daum C."/>
            <person name="Haridas S."/>
            <person name="He G."/>
            <person name="LaButti K."/>
            <person name="Lipzen A."/>
            <person name="Mondo S."/>
            <person name="Riley R."/>
            <person name="Salamov A."/>
            <person name="Simmons B.A."/>
            <person name="Magnuson J.K."/>
            <person name="Henrissat B."/>
            <person name="Mortensen U.H."/>
            <person name="Larsen T.O."/>
            <person name="Devries R.P."/>
            <person name="Grigoriev I.V."/>
            <person name="Machida M."/>
            <person name="Baker S.E."/>
            <person name="Andersen M.R."/>
        </authorList>
    </citation>
    <scope>NUCLEOTIDE SEQUENCE [LARGE SCALE GENOMIC DNA]</scope>
    <source>
        <strain evidence="6">CBS 121.62</strain>
    </source>
</reference>